<dbReference type="InterPro" id="IPR021718">
    <property type="entry name" value="CPSF73-100_C"/>
</dbReference>
<dbReference type="SMART" id="SM01098">
    <property type="entry name" value="CPSF73-100_C"/>
    <property type="match status" value="1"/>
</dbReference>
<dbReference type="RefSeq" id="XP_001747440.1">
    <property type="nucleotide sequence ID" value="XM_001747388.1"/>
</dbReference>
<comment type="subcellular location">
    <subcellularLocation>
        <location evidence="1">Nucleus</location>
    </subcellularLocation>
</comment>
<dbReference type="OMA" id="CKQHITL"/>
<evidence type="ECO:0000259" key="8">
    <source>
        <dbReference type="SMART" id="SM01027"/>
    </source>
</evidence>
<evidence type="ECO:0000313" key="10">
    <source>
        <dbReference type="EMBL" id="EDQ87907.1"/>
    </source>
</evidence>
<evidence type="ECO:0000256" key="4">
    <source>
        <dbReference type="ARBA" id="ARBA00022801"/>
    </source>
</evidence>
<keyword evidence="2" id="KW-0507">mRNA processing</keyword>
<dbReference type="SMART" id="SM01027">
    <property type="entry name" value="Beta-Casp"/>
    <property type="match status" value="1"/>
</dbReference>
<dbReference type="Proteomes" id="UP000001357">
    <property type="component" value="Unassembled WGS sequence"/>
</dbReference>
<dbReference type="KEGG" id="mbr:MONBRDRAFT_26966"/>
<dbReference type="SMART" id="SM00849">
    <property type="entry name" value="Lactamase_B"/>
    <property type="match status" value="1"/>
</dbReference>
<reference evidence="10 11" key="1">
    <citation type="journal article" date="2008" name="Nature">
        <title>The genome of the choanoflagellate Monosiga brevicollis and the origin of metazoans.</title>
        <authorList>
            <consortium name="JGI Sequencing"/>
            <person name="King N."/>
            <person name="Westbrook M.J."/>
            <person name="Young S.L."/>
            <person name="Kuo A."/>
            <person name="Abedin M."/>
            <person name="Chapman J."/>
            <person name="Fairclough S."/>
            <person name="Hellsten U."/>
            <person name="Isogai Y."/>
            <person name="Letunic I."/>
            <person name="Marr M."/>
            <person name="Pincus D."/>
            <person name="Putnam N."/>
            <person name="Rokas A."/>
            <person name="Wright K.J."/>
            <person name="Zuzow R."/>
            <person name="Dirks W."/>
            <person name="Good M."/>
            <person name="Goodstein D."/>
            <person name="Lemons D."/>
            <person name="Li W."/>
            <person name="Lyons J.B."/>
            <person name="Morris A."/>
            <person name="Nichols S."/>
            <person name="Richter D.J."/>
            <person name="Salamov A."/>
            <person name="Bork P."/>
            <person name="Lim W.A."/>
            <person name="Manning G."/>
            <person name="Miller W.T."/>
            <person name="McGinnis W."/>
            <person name="Shapiro H."/>
            <person name="Tjian R."/>
            <person name="Grigoriev I.V."/>
            <person name="Rokhsar D."/>
        </authorList>
    </citation>
    <scope>NUCLEOTIDE SEQUENCE [LARGE SCALE GENOMIC DNA]</scope>
    <source>
        <strain evidence="11">MX1 / ATCC 50154</strain>
    </source>
</reference>
<dbReference type="InterPro" id="IPR001279">
    <property type="entry name" value="Metallo-B-lactamas"/>
</dbReference>
<dbReference type="GO" id="GO:0005847">
    <property type="term" value="C:mRNA cleavage and polyadenylation specificity factor complex"/>
    <property type="evidence" value="ECO:0000318"/>
    <property type="project" value="GO_Central"/>
</dbReference>
<keyword evidence="11" id="KW-1185">Reference proteome</keyword>
<feature type="domain" description="Pre-mRNA 3'-end-processing endonuclease polyadenylation factor C-term" evidence="9">
    <location>
        <begin position="490"/>
        <end position="666"/>
    </location>
</feature>
<evidence type="ECO:0000256" key="3">
    <source>
        <dbReference type="ARBA" id="ARBA00022722"/>
    </source>
</evidence>
<protein>
    <submittedName>
        <fullName evidence="10">Uncharacterized protein</fullName>
    </submittedName>
</protein>
<dbReference type="GO" id="GO:0006398">
    <property type="term" value="P:mRNA 3'-end processing by stem-loop binding and cleavage"/>
    <property type="evidence" value="ECO:0000318"/>
    <property type="project" value="GO_Central"/>
</dbReference>
<evidence type="ECO:0000256" key="6">
    <source>
        <dbReference type="SAM" id="MobiDB-lite"/>
    </source>
</evidence>
<dbReference type="InterPro" id="IPR022712">
    <property type="entry name" value="Beta_Casp"/>
</dbReference>
<evidence type="ECO:0000313" key="11">
    <source>
        <dbReference type="Proteomes" id="UP000001357"/>
    </source>
</evidence>
<gene>
    <name evidence="10" type="ORF">MONBRDRAFT_26966</name>
</gene>
<dbReference type="CDD" id="cd16292">
    <property type="entry name" value="CPSF3-like_MBL-fold"/>
    <property type="match status" value="1"/>
</dbReference>
<dbReference type="FunFam" id="3.40.50.10890:FF:000001">
    <property type="entry name" value="Cleavage and polyadenylation specificity factor subunit 3"/>
    <property type="match status" value="1"/>
</dbReference>
<dbReference type="GO" id="GO:0003723">
    <property type="term" value="F:RNA binding"/>
    <property type="evidence" value="ECO:0000318"/>
    <property type="project" value="GO_Central"/>
</dbReference>
<keyword evidence="3" id="KW-0540">Nuclease</keyword>
<dbReference type="Pfam" id="PF16661">
    <property type="entry name" value="Lactamase_B_6"/>
    <property type="match status" value="1"/>
</dbReference>
<dbReference type="InParanoid" id="A9V3G3"/>
<dbReference type="InterPro" id="IPR036866">
    <property type="entry name" value="RibonucZ/Hydroxyglut_hydro"/>
</dbReference>
<dbReference type="Pfam" id="PF10996">
    <property type="entry name" value="Beta-Casp"/>
    <property type="match status" value="1"/>
</dbReference>
<dbReference type="SUPFAM" id="SSF56281">
    <property type="entry name" value="Metallo-hydrolase/oxidoreductase"/>
    <property type="match status" value="1"/>
</dbReference>
<organism evidence="10 11">
    <name type="scientific">Monosiga brevicollis</name>
    <name type="common">Choanoflagellate</name>
    <dbReference type="NCBI Taxonomy" id="81824"/>
    <lineage>
        <taxon>Eukaryota</taxon>
        <taxon>Choanoflagellata</taxon>
        <taxon>Craspedida</taxon>
        <taxon>Salpingoecidae</taxon>
        <taxon>Monosiga</taxon>
    </lineage>
</organism>
<dbReference type="InterPro" id="IPR050698">
    <property type="entry name" value="MBL"/>
</dbReference>
<dbReference type="GO" id="GO:0004534">
    <property type="term" value="F:5'-3' RNA exonuclease activity"/>
    <property type="evidence" value="ECO:0000318"/>
    <property type="project" value="GO_Central"/>
</dbReference>
<sequence length="668" mass="75548">MATAVTGQKRAAPVTERDDTEDILSIMPLGAGQEVGRSCHIITYKGFTIMLDCGTHPAKSGLAQLPYVDEVDLSQVDFCFVTHFHVDHCGALPWLLSKTPFKGRVFMTHATKAVYQWMLTDYVRINATTDDNQLFSDKDIENTMKRIETVDFEQTVMLRGLSFTPYSAGHVLGACMFEIDIAGVKLLYTGDFSRDEDRHLMAASIPPIKPDILIAESTLGDLEHENRQDRERRFTKEVHTIVQRGGRCLIPVFALGRAQELLLILDEYWQQHPELHNVPIYYASALAKRCMGVFKAFVNMMNPKIQQQMKISNPFQFQFIHNLRKLDEFDDHGSSVVLATPGMLQNGLSRELFERWAPNRHNGVILAGYHVEGTLAHELLKQPRQIRSMAGGTVPRNCTIANISFNAHVDSIQNRDFIGELEPQHLVLVHGQESQMRKLKESVLKDFEQRDRLISVYNPKNTEKQLFHYRGEKNAKVLGKLAREFAAGSRRISGVLVSKAFDYKIMHPDELAEFTQLRVARIRQRQTLPFQYDLRLLKVMLEQFMGCIGVSHQADAKTIRLEWDASPESDMWAEAIISAALQVEASPATIRLASAQLKHAKEVESNTSQASTLCRLLSDYFGSSTVVRDSDSTLRVTVDQAVATISMPSFRMKPPSQKKRSNLKNSNL</sequence>
<evidence type="ECO:0000256" key="5">
    <source>
        <dbReference type="ARBA" id="ARBA00023242"/>
    </source>
</evidence>
<evidence type="ECO:0000256" key="1">
    <source>
        <dbReference type="ARBA" id="ARBA00004123"/>
    </source>
</evidence>
<dbReference type="Gene3D" id="3.40.50.10890">
    <property type="match status" value="1"/>
</dbReference>
<feature type="region of interest" description="Disordered" evidence="6">
    <location>
        <begin position="648"/>
        <end position="668"/>
    </location>
</feature>
<dbReference type="PANTHER" id="PTHR11203:SF11">
    <property type="entry name" value="CLEAVAGE AND POLYADENYLATION SPECIFICITY FACTOR SUBUNIT 3"/>
    <property type="match status" value="1"/>
</dbReference>
<feature type="domain" description="Beta-Casp" evidence="8">
    <location>
        <begin position="258"/>
        <end position="379"/>
    </location>
</feature>
<dbReference type="EMBL" id="CH991557">
    <property type="protein sequence ID" value="EDQ87907.1"/>
    <property type="molecule type" value="Genomic_DNA"/>
</dbReference>
<dbReference type="Pfam" id="PF11718">
    <property type="entry name" value="CPSF73-100_C"/>
    <property type="match status" value="1"/>
</dbReference>
<evidence type="ECO:0000259" key="7">
    <source>
        <dbReference type="SMART" id="SM00849"/>
    </source>
</evidence>
<dbReference type="AlphaFoldDB" id="A9V3G3"/>
<proteinExistence type="predicted"/>
<feature type="domain" description="Metallo-beta-lactamase" evidence="7">
    <location>
        <begin position="36"/>
        <end position="246"/>
    </location>
</feature>
<dbReference type="GeneID" id="5892722"/>
<dbReference type="PANTHER" id="PTHR11203">
    <property type="entry name" value="CLEAVAGE AND POLYADENYLATION SPECIFICITY FACTOR FAMILY MEMBER"/>
    <property type="match status" value="1"/>
</dbReference>
<dbReference type="STRING" id="81824.A9V3G3"/>
<dbReference type="eggNOG" id="KOG1137">
    <property type="taxonomic scope" value="Eukaryota"/>
</dbReference>
<dbReference type="Gene3D" id="3.60.15.10">
    <property type="entry name" value="Ribonuclease Z/Hydroxyacylglutathione hydrolase-like"/>
    <property type="match status" value="1"/>
</dbReference>
<dbReference type="Pfam" id="PF07521">
    <property type="entry name" value="RMMBL"/>
    <property type="match status" value="1"/>
</dbReference>
<dbReference type="InterPro" id="IPR011108">
    <property type="entry name" value="RMMBL"/>
</dbReference>
<evidence type="ECO:0000256" key="2">
    <source>
        <dbReference type="ARBA" id="ARBA00022664"/>
    </source>
</evidence>
<dbReference type="GO" id="GO:0004521">
    <property type="term" value="F:RNA endonuclease activity"/>
    <property type="evidence" value="ECO:0000318"/>
    <property type="project" value="GO_Central"/>
</dbReference>
<evidence type="ECO:0000259" key="9">
    <source>
        <dbReference type="SMART" id="SM01098"/>
    </source>
</evidence>
<dbReference type="FunCoup" id="A9V3G3">
    <property type="interactions" value="1286"/>
</dbReference>
<name>A9V3G3_MONBE</name>
<keyword evidence="4" id="KW-0378">Hydrolase</keyword>
<accession>A9V3G3</accession>
<keyword evidence="5" id="KW-0539">Nucleus</keyword>